<reference evidence="1" key="1">
    <citation type="submission" date="2022-03" db="EMBL/GenBank/DDBJ databases">
        <authorList>
            <person name="Martin H S."/>
        </authorList>
    </citation>
    <scope>NUCLEOTIDE SEQUENCE</scope>
</reference>
<gene>
    <name evidence="1" type="ORF">IPOD504_LOCUS13328</name>
</gene>
<organism evidence="1 2">
    <name type="scientific">Iphiclides podalirius</name>
    <name type="common">scarce swallowtail</name>
    <dbReference type="NCBI Taxonomy" id="110791"/>
    <lineage>
        <taxon>Eukaryota</taxon>
        <taxon>Metazoa</taxon>
        <taxon>Ecdysozoa</taxon>
        <taxon>Arthropoda</taxon>
        <taxon>Hexapoda</taxon>
        <taxon>Insecta</taxon>
        <taxon>Pterygota</taxon>
        <taxon>Neoptera</taxon>
        <taxon>Endopterygota</taxon>
        <taxon>Lepidoptera</taxon>
        <taxon>Glossata</taxon>
        <taxon>Ditrysia</taxon>
        <taxon>Papilionoidea</taxon>
        <taxon>Papilionidae</taxon>
        <taxon>Papilioninae</taxon>
        <taxon>Iphiclides</taxon>
    </lineage>
</organism>
<keyword evidence="2" id="KW-1185">Reference proteome</keyword>
<protein>
    <submittedName>
        <fullName evidence="1">Uncharacterized protein</fullName>
    </submittedName>
</protein>
<evidence type="ECO:0000313" key="2">
    <source>
        <dbReference type="Proteomes" id="UP000837857"/>
    </source>
</evidence>
<feature type="non-terminal residue" evidence="1">
    <location>
        <position position="154"/>
    </location>
</feature>
<sequence>MSYPIPIVGDVHYLKYLVLQIDKIKYLREGRVALRAPLLYATIRRSRIRLRDLPLVLLMLPLPGAGGGGPLQHLVLVLGNLWAASTRPDRPGKLAVACMRLVARELWRTPTQRGVARSLRQRHCSTPRAPEMNCPFNQVVDLGRYFTIHTETSG</sequence>
<proteinExistence type="predicted"/>
<name>A0ABN8IUZ3_9NEOP</name>
<dbReference type="EMBL" id="OW152816">
    <property type="protein sequence ID" value="CAH2066214.1"/>
    <property type="molecule type" value="Genomic_DNA"/>
</dbReference>
<evidence type="ECO:0000313" key="1">
    <source>
        <dbReference type="EMBL" id="CAH2066214.1"/>
    </source>
</evidence>
<accession>A0ABN8IUZ3</accession>
<dbReference type="Proteomes" id="UP000837857">
    <property type="component" value="Chromosome 4"/>
</dbReference>